<accession>A0A6I6GAM9</accession>
<proteinExistence type="predicted"/>
<dbReference type="Proteomes" id="UP000426027">
    <property type="component" value="Chromosome"/>
</dbReference>
<protein>
    <submittedName>
        <fullName evidence="1">Uncharacterized protein</fullName>
    </submittedName>
</protein>
<dbReference type="KEGG" id="fls:GLV81_02785"/>
<organism evidence="1 2">
    <name type="scientific">Phnomibacter ginsenosidimutans</name>
    <dbReference type="NCBI Taxonomy" id="2676868"/>
    <lineage>
        <taxon>Bacteria</taxon>
        <taxon>Pseudomonadati</taxon>
        <taxon>Bacteroidota</taxon>
        <taxon>Chitinophagia</taxon>
        <taxon>Chitinophagales</taxon>
        <taxon>Chitinophagaceae</taxon>
        <taxon>Phnomibacter</taxon>
    </lineage>
</organism>
<evidence type="ECO:0000313" key="2">
    <source>
        <dbReference type="Proteomes" id="UP000426027"/>
    </source>
</evidence>
<dbReference type="EMBL" id="CP046566">
    <property type="protein sequence ID" value="QGW27170.1"/>
    <property type="molecule type" value="Genomic_DNA"/>
</dbReference>
<gene>
    <name evidence="1" type="ORF">GLV81_02785</name>
</gene>
<dbReference type="AlphaFoldDB" id="A0A6I6GAM9"/>
<evidence type="ECO:0000313" key="1">
    <source>
        <dbReference type="EMBL" id="QGW27170.1"/>
    </source>
</evidence>
<name>A0A6I6GAM9_9BACT</name>
<keyword evidence="2" id="KW-1185">Reference proteome</keyword>
<sequence length="168" mass="18794">MNYSVAQLATVQECDAVLAIANKEKADVQFRQTSIQRQQANYAESSVEIATELSAINAEIAAYGSIIGSLPEGPAKEEAEVKKKKLEYRQFLLTERQDDYGSVALLEKKWSWASSKNNWRKLMCLLPLYKPARQRCNLCTVYFTYKAGRLSGLVCVVASIIILCGNVF</sequence>
<dbReference type="RefSeq" id="WP_157476659.1">
    <property type="nucleotide sequence ID" value="NZ_CP046566.1"/>
</dbReference>
<reference evidence="1 2" key="1">
    <citation type="submission" date="2019-11" db="EMBL/GenBank/DDBJ databases">
        <authorList>
            <person name="Im W.T."/>
        </authorList>
    </citation>
    <scope>NUCLEOTIDE SEQUENCE [LARGE SCALE GENOMIC DNA]</scope>
    <source>
        <strain evidence="1 2">SB-02</strain>
    </source>
</reference>